<accession>A0A517KY60</accession>
<feature type="region of interest" description="Disordered" evidence="1">
    <location>
        <begin position="153"/>
        <end position="186"/>
    </location>
</feature>
<name>A0A517KY60_9PEZI</name>
<evidence type="ECO:0000313" key="3">
    <source>
        <dbReference type="EMBL" id="QDS68316.1"/>
    </source>
</evidence>
<keyword evidence="2" id="KW-0732">Signal</keyword>
<dbReference type="EMBL" id="CP042185">
    <property type="protein sequence ID" value="QDS68316.1"/>
    <property type="molecule type" value="Genomic_DNA"/>
</dbReference>
<protein>
    <submittedName>
        <fullName evidence="3">Uncharacterized protein</fullName>
    </submittedName>
</protein>
<dbReference type="AlphaFoldDB" id="A0A517KY60"/>
<keyword evidence="4" id="KW-1185">Reference proteome</keyword>
<reference evidence="3 4" key="1">
    <citation type="submission" date="2019-07" db="EMBL/GenBank/DDBJ databases">
        <title>Finished genome of Venturia effusa.</title>
        <authorList>
            <person name="Young C.A."/>
            <person name="Cox M.P."/>
            <person name="Ganley A.R.D."/>
            <person name="David W.J."/>
        </authorList>
    </citation>
    <scope>NUCLEOTIDE SEQUENCE [LARGE SCALE GENOMIC DNA]</scope>
    <source>
        <strain evidence="4">albino</strain>
    </source>
</reference>
<evidence type="ECO:0000256" key="1">
    <source>
        <dbReference type="SAM" id="MobiDB-lite"/>
    </source>
</evidence>
<gene>
    <name evidence="3" type="ORF">FKW77_010682</name>
</gene>
<feature type="signal peptide" evidence="2">
    <location>
        <begin position="1"/>
        <end position="20"/>
    </location>
</feature>
<feature type="chain" id="PRO_5022196990" evidence="2">
    <location>
        <begin position="21"/>
        <end position="331"/>
    </location>
</feature>
<organism evidence="3 4">
    <name type="scientific">Venturia effusa</name>
    <dbReference type="NCBI Taxonomy" id="50376"/>
    <lineage>
        <taxon>Eukaryota</taxon>
        <taxon>Fungi</taxon>
        <taxon>Dikarya</taxon>
        <taxon>Ascomycota</taxon>
        <taxon>Pezizomycotina</taxon>
        <taxon>Dothideomycetes</taxon>
        <taxon>Pleosporomycetidae</taxon>
        <taxon>Venturiales</taxon>
        <taxon>Venturiaceae</taxon>
        <taxon>Venturia</taxon>
    </lineage>
</organism>
<evidence type="ECO:0000313" key="4">
    <source>
        <dbReference type="Proteomes" id="UP000316270"/>
    </source>
</evidence>
<sequence>MKLLGLLSAVLVTFVTLTTAKPLRSKIRSLDETTLQARNLVPFVHVKFGYWEWYEIARGSPSKAFADVSYSLTNNLCLRSDSVPHVQHITYLDVAHGDFCYFFKTNDCDVNGSYFVTGQTASLQGALKFEPRSVFCFSPNIQPGTRRSLDGAALESRSVEPQHPKPKTLASGSLEADGHPTRTLERRKPIPTLGVNMCWLDQEAPNDHLKCWEAKIANQRCYDQNWMPFLPNVRTLTVDKGDMCIFSNNSTCGVEDGQYYLANGDSPDLQGDGMHIIPESVFCFSPKVVARSLSSPESQLAENEIVERSLAIPETKNIQNRDSSTIGNIDA</sequence>
<evidence type="ECO:0000256" key="2">
    <source>
        <dbReference type="SAM" id="SignalP"/>
    </source>
</evidence>
<proteinExistence type="predicted"/>
<feature type="compositionally biased region" description="Basic and acidic residues" evidence="1">
    <location>
        <begin position="176"/>
        <end position="186"/>
    </location>
</feature>
<dbReference type="Proteomes" id="UP000316270">
    <property type="component" value="Chromosome 1"/>
</dbReference>